<dbReference type="InterPro" id="IPR017896">
    <property type="entry name" value="4Fe4S_Fe-S-bd"/>
</dbReference>
<evidence type="ECO:0000256" key="4">
    <source>
        <dbReference type="ARBA" id="ARBA00023014"/>
    </source>
</evidence>
<dbReference type="PANTHER" id="PTHR43687">
    <property type="entry name" value="ADENYLYLSULFATE REDUCTASE, BETA SUBUNIT"/>
    <property type="match status" value="1"/>
</dbReference>
<dbReference type="Proteomes" id="UP000245695">
    <property type="component" value="Chromosome 1"/>
</dbReference>
<dbReference type="SUPFAM" id="SSF54862">
    <property type="entry name" value="4Fe-4S ferredoxins"/>
    <property type="match status" value="1"/>
</dbReference>
<dbReference type="PROSITE" id="PS51379">
    <property type="entry name" value="4FE4S_FER_2"/>
    <property type="match status" value="3"/>
</dbReference>
<name>A0A2P2BQ48_9FIRM</name>
<evidence type="ECO:0000256" key="2">
    <source>
        <dbReference type="ARBA" id="ARBA00022723"/>
    </source>
</evidence>
<evidence type="ECO:0000259" key="5">
    <source>
        <dbReference type="PROSITE" id="PS51379"/>
    </source>
</evidence>
<evidence type="ECO:0000313" key="6">
    <source>
        <dbReference type="EMBL" id="CEI72432.1"/>
    </source>
</evidence>
<dbReference type="Pfam" id="PF12800">
    <property type="entry name" value="Fer4_4"/>
    <property type="match status" value="1"/>
</dbReference>
<reference evidence="6 7" key="1">
    <citation type="submission" date="2014-09" db="EMBL/GenBank/DDBJ databases">
        <authorList>
            <person name="Hornung B.V."/>
        </authorList>
    </citation>
    <scope>NUCLEOTIDE SEQUENCE [LARGE SCALE GENOMIC DNA]</scope>
    <source>
        <strain evidence="6 7">FRIFI</strain>
    </source>
</reference>
<dbReference type="Pfam" id="PF00037">
    <property type="entry name" value="Fer4"/>
    <property type="match status" value="1"/>
</dbReference>
<dbReference type="PANTHER" id="PTHR43687:SF1">
    <property type="entry name" value="FERREDOXIN III"/>
    <property type="match status" value="1"/>
</dbReference>
<dbReference type="PROSITE" id="PS00198">
    <property type="entry name" value="4FE4S_FER_1"/>
    <property type="match status" value="1"/>
</dbReference>
<dbReference type="EMBL" id="LN650648">
    <property type="protein sequence ID" value="CEI72432.1"/>
    <property type="molecule type" value="Genomic_DNA"/>
</dbReference>
<feature type="domain" description="4Fe-4S ferredoxin-type" evidence="5">
    <location>
        <begin position="43"/>
        <end position="72"/>
    </location>
</feature>
<sequence length="129" mass="13840">MKKLVVTDRSLCQNCLACEMTCSNAFYKHYGLNTPCIKIGLKKDDSLDVKACNQCGLCAKKCPQGAITQNPKGVYMINKKKCNGCLTCVDACPKGIIAKVDDKPVPSKCIACGLCVDACPMGILEIKEG</sequence>
<evidence type="ECO:0000256" key="3">
    <source>
        <dbReference type="ARBA" id="ARBA00023004"/>
    </source>
</evidence>
<gene>
    <name evidence="6" type="ORF">FRIFI_0892</name>
</gene>
<keyword evidence="2" id="KW-0479">Metal-binding</keyword>
<dbReference type="RefSeq" id="WP_092926580.1">
    <property type="nucleotide sequence ID" value="NZ_FJTZ01000012.1"/>
</dbReference>
<dbReference type="AlphaFoldDB" id="A0A2P2BQ48"/>
<dbReference type="Pfam" id="PF13187">
    <property type="entry name" value="Fer4_9"/>
    <property type="match status" value="1"/>
</dbReference>
<proteinExistence type="predicted"/>
<dbReference type="KEGG" id="rhom:FRIFI_0892"/>
<dbReference type="GO" id="GO:0051539">
    <property type="term" value="F:4 iron, 4 sulfur cluster binding"/>
    <property type="evidence" value="ECO:0007669"/>
    <property type="project" value="UniProtKB-KW"/>
</dbReference>
<dbReference type="GO" id="GO:0046872">
    <property type="term" value="F:metal ion binding"/>
    <property type="evidence" value="ECO:0007669"/>
    <property type="project" value="UniProtKB-KW"/>
</dbReference>
<organism evidence="6 7">
    <name type="scientific">Romboutsia hominis</name>
    <dbReference type="NCBI Taxonomy" id="1507512"/>
    <lineage>
        <taxon>Bacteria</taxon>
        <taxon>Bacillati</taxon>
        <taxon>Bacillota</taxon>
        <taxon>Clostridia</taxon>
        <taxon>Peptostreptococcales</taxon>
        <taxon>Peptostreptococcaceae</taxon>
        <taxon>Romboutsia</taxon>
    </lineage>
</organism>
<keyword evidence="3" id="KW-0408">Iron</keyword>
<evidence type="ECO:0000256" key="1">
    <source>
        <dbReference type="ARBA" id="ARBA00022485"/>
    </source>
</evidence>
<feature type="domain" description="4Fe-4S ferredoxin-type" evidence="5">
    <location>
        <begin position="106"/>
        <end position="129"/>
    </location>
</feature>
<keyword evidence="1" id="KW-0004">4Fe-4S</keyword>
<keyword evidence="4" id="KW-0411">Iron-sulfur</keyword>
<dbReference type="Gene3D" id="3.30.70.20">
    <property type="match status" value="3"/>
</dbReference>
<evidence type="ECO:0000313" key="7">
    <source>
        <dbReference type="Proteomes" id="UP000245695"/>
    </source>
</evidence>
<dbReference type="InterPro" id="IPR050572">
    <property type="entry name" value="Fe-S_Ferredoxin"/>
</dbReference>
<dbReference type="InterPro" id="IPR017900">
    <property type="entry name" value="4Fe4S_Fe_S_CS"/>
</dbReference>
<accession>A0A2P2BQ48</accession>
<protein>
    <submittedName>
        <fullName evidence="6">4Fe-4S binding domain protein</fullName>
    </submittedName>
</protein>
<feature type="domain" description="4Fe-4S ferredoxin-type" evidence="5">
    <location>
        <begin position="73"/>
        <end position="102"/>
    </location>
</feature>
<keyword evidence="7" id="KW-1185">Reference proteome</keyword>